<dbReference type="RefSeq" id="WP_104763673.1">
    <property type="nucleotide sequence ID" value="NZ_FZPM01000028.1"/>
</dbReference>
<keyword evidence="3" id="KW-1185">Reference proteome</keyword>
<name>A0A3D8J1F6_9HELI</name>
<protein>
    <submittedName>
        <fullName evidence="2">Uncharacterized protein</fullName>
    </submittedName>
</protein>
<evidence type="ECO:0000313" key="3">
    <source>
        <dbReference type="Proteomes" id="UP000256424"/>
    </source>
</evidence>
<proteinExistence type="predicted"/>
<sequence>MRVIAFFLILTCPIFSANEVINPDKTWKNPDVSAILKRNTSKLEAYYQQVDKQSREKDFVRFNSKKIISHTQYAKISYREMHKYRSYIILSAFYIDWVGGHNQLDGVTVGGILANERGDKNPKVRYFKFAQRYYSTLHELGKGKKIFSYCAAPYLTSCILIGINEKW</sequence>
<feature type="signal peptide" evidence="1">
    <location>
        <begin position="1"/>
        <end position="17"/>
    </location>
</feature>
<feature type="chain" id="PRO_5017697320" evidence="1">
    <location>
        <begin position="18"/>
        <end position="167"/>
    </location>
</feature>
<gene>
    <name evidence="2" type="ORF">CQA66_06655</name>
</gene>
<dbReference type="EMBL" id="NXLW01000012">
    <property type="protein sequence ID" value="RDU71347.1"/>
    <property type="molecule type" value="Genomic_DNA"/>
</dbReference>
<comment type="caution">
    <text evidence="2">The sequence shown here is derived from an EMBL/GenBank/DDBJ whole genome shotgun (WGS) entry which is preliminary data.</text>
</comment>
<accession>A0A3D8J1F6</accession>
<organism evidence="2 3">
    <name type="scientific">Helicobacter aurati</name>
    <dbReference type="NCBI Taxonomy" id="137778"/>
    <lineage>
        <taxon>Bacteria</taxon>
        <taxon>Pseudomonadati</taxon>
        <taxon>Campylobacterota</taxon>
        <taxon>Epsilonproteobacteria</taxon>
        <taxon>Campylobacterales</taxon>
        <taxon>Helicobacteraceae</taxon>
        <taxon>Helicobacter</taxon>
    </lineage>
</organism>
<dbReference type="Proteomes" id="UP000256424">
    <property type="component" value="Unassembled WGS sequence"/>
</dbReference>
<dbReference type="AlphaFoldDB" id="A0A3D8J1F6"/>
<evidence type="ECO:0000256" key="1">
    <source>
        <dbReference type="SAM" id="SignalP"/>
    </source>
</evidence>
<evidence type="ECO:0000313" key="2">
    <source>
        <dbReference type="EMBL" id="RDU71347.1"/>
    </source>
</evidence>
<dbReference type="OrthoDB" id="5328011at2"/>
<keyword evidence="1" id="KW-0732">Signal</keyword>
<reference evidence="2 3" key="1">
    <citation type="submission" date="2018-04" db="EMBL/GenBank/DDBJ databases">
        <title>Novel Campyloabacter and Helicobacter Species and Strains.</title>
        <authorList>
            <person name="Mannion A.J."/>
            <person name="Shen Z."/>
            <person name="Fox J.G."/>
        </authorList>
    </citation>
    <scope>NUCLEOTIDE SEQUENCE [LARGE SCALE GENOMIC DNA]</scope>
    <source>
        <strain evidence="2 3">MIT 97-5075</strain>
    </source>
</reference>